<feature type="transmembrane region" description="Helical" evidence="1">
    <location>
        <begin position="12"/>
        <end position="39"/>
    </location>
</feature>
<sequence length="242" mass="26922">MANELTPVHKRSLIRIAVITGVLVLAPAISYFSVAYEFVPMAWRFVERRHPALDSIGTRAFTSAGIPGDPLNVAFVGSEDALHKKMLGAGWYPADPITLRSSLRIARDSLLHKPYPDAPVSDLFVNGQKQSYAFEQAEGGNPSKRHHVRFWRTPDIDALDRPMWIGAATFDSGVGLSHTTGQITHHIAAEVDRERDKLITDLQHSGEIVLRWIEPFQKELEGRNGGGDKFKTDGRLVVFSEQ</sequence>
<proteinExistence type="predicted"/>
<gene>
    <name evidence="3" type="ORF">S2091_0172</name>
</gene>
<feature type="domain" description="LssY-like C-terminal" evidence="2">
    <location>
        <begin position="61"/>
        <end position="236"/>
    </location>
</feature>
<dbReference type="OrthoDB" id="9806939at2"/>
<organism evidence="3 4">
    <name type="scientific">Solimicrobium silvestre</name>
    <dbReference type="NCBI Taxonomy" id="2099400"/>
    <lineage>
        <taxon>Bacteria</taxon>
        <taxon>Pseudomonadati</taxon>
        <taxon>Pseudomonadota</taxon>
        <taxon>Betaproteobacteria</taxon>
        <taxon>Burkholderiales</taxon>
        <taxon>Oxalobacteraceae</taxon>
        <taxon>Solimicrobium</taxon>
    </lineage>
</organism>
<dbReference type="Proteomes" id="UP000237839">
    <property type="component" value="Unassembled WGS sequence"/>
</dbReference>
<comment type="caution">
    <text evidence="3">The sequence shown here is derived from an EMBL/GenBank/DDBJ whole genome shotgun (WGS) entry which is preliminary data.</text>
</comment>
<keyword evidence="1" id="KW-1133">Transmembrane helix</keyword>
<dbReference type="AlphaFoldDB" id="A0A2S9H4T7"/>
<reference evidence="3 4" key="1">
    <citation type="submission" date="2018-02" db="EMBL/GenBank/DDBJ databases">
        <title>Solimicrobium silvestre gen. nov., sp. nov., isolated from alpine forest soil.</title>
        <authorList>
            <person name="Margesin R."/>
            <person name="Albuquerque L."/>
            <person name="Zhang D.-C."/>
            <person name="Froufe H.J.C."/>
            <person name="Severino R."/>
            <person name="Roxo I."/>
            <person name="Egas C."/>
            <person name="Da Costa M.S."/>
        </authorList>
    </citation>
    <scope>NUCLEOTIDE SEQUENCE [LARGE SCALE GENOMIC DNA]</scope>
    <source>
        <strain evidence="3 4">S20-91</strain>
    </source>
</reference>
<evidence type="ECO:0000259" key="2">
    <source>
        <dbReference type="Pfam" id="PF14067"/>
    </source>
</evidence>
<protein>
    <submittedName>
        <fullName evidence="3">LssY C-terminus</fullName>
    </submittedName>
</protein>
<accession>A0A2S9H4T7</accession>
<dbReference type="InterPro" id="IPR025902">
    <property type="entry name" value="LssY-like-C_dom"/>
</dbReference>
<name>A0A2S9H4T7_9BURK</name>
<keyword evidence="4" id="KW-1185">Reference proteome</keyword>
<keyword evidence="1" id="KW-0812">Transmembrane</keyword>
<keyword evidence="1" id="KW-0472">Membrane</keyword>
<evidence type="ECO:0000256" key="1">
    <source>
        <dbReference type="SAM" id="Phobius"/>
    </source>
</evidence>
<evidence type="ECO:0000313" key="4">
    <source>
        <dbReference type="Proteomes" id="UP000237839"/>
    </source>
</evidence>
<dbReference type="RefSeq" id="WP_105529888.1">
    <property type="nucleotide sequence ID" value="NZ_PUGF01000001.1"/>
</dbReference>
<dbReference type="Pfam" id="PF14067">
    <property type="entry name" value="LssY_C"/>
    <property type="match status" value="1"/>
</dbReference>
<evidence type="ECO:0000313" key="3">
    <source>
        <dbReference type="EMBL" id="PRC94977.1"/>
    </source>
</evidence>
<dbReference type="EMBL" id="PUGF01000001">
    <property type="protein sequence ID" value="PRC94977.1"/>
    <property type="molecule type" value="Genomic_DNA"/>
</dbReference>